<protein>
    <submittedName>
        <fullName evidence="1">Uncharacterized protein</fullName>
    </submittedName>
</protein>
<name>A0A0G0T9T2_9BACT</name>
<organism evidence="1 2">
    <name type="scientific">Candidatus Magasanikbacteria bacterium GW2011_GWA2_40_10</name>
    <dbReference type="NCBI Taxonomy" id="1619037"/>
    <lineage>
        <taxon>Bacteria</taxon>
        <taxon>Candidatus Magasanikiibacteriota</taxon>
    </lineage>
</organism>
<comment type="caution">
    <text evidence="1">The sequence shown here is derived from an EMBL/GenBank/DDBJ whole genome shotgun (WGS) entry which is preliminary data.</text>
</comment>
<sequence length="93" mass="11079">MSEKRNWLLLIHSFNERGDFMQARVLEISATIEILDRLTSLLSKPHRMRNWGNLRTDLGENELWNYLKEICPRFSHSPPYDTLRVMSFFPVAK</sequence>
<dbReference type="Proteomes" id="UP000034855">
    <property type="component" value="Unassembled WGS sequence"/>
</dbReference>
<accession>A0A0G0T9T2</accession>
<gene>
    <name evidence="1" type="ORF">UT67_C0011G0004</name>
</gene>
<evidence type="ECO:0000313" key="1">
    <source>
        <dbReference type="EMBL" id="KKR34607.1"/>
    </source>
</evidence>
<dbReference type="AlphaFoldDB" id="A0A0G0T9T2"/>
<dbReference type="EMBL" id="LBXR01000011">
    <property type="protein sequence ID" value="KKR34607.1"/>
    <property type="molecule type" value="Genomic_DNA"/>
</dbReference>
<reference evidence="1 2" key="1">
    <citation type="journal article" date="2015" name="Nature">
        <title>rRNA introns, odd ribosomes, and small enigmatic genomes across a large radiation of phyla.</title>
        <authorList>
            <person name="Brown C.T."/>
            <person name="Hug L.A."/>
            <person name="Thomas B.C."/>
            <person name="Sharon I."/>
            <person name="Castelle C.J."/>
            <person name="Singh A."/>
            <person name="Wilkins M.J."/>
            <person name="Williams K.H."/>
            <person name="Banfield J.F."/>
        </authorList>
    </citation>
    <scope>NUCLEOTIDE SEQUENCE [LARGE SCALE GENOMIC DNA]</scope>
</reference>
<evidence type="ECO:0000313" key="2">
    <source>
        <dbReference type="Proteomes" id="UP000034855"/>
    </source>
</evidence>
<proteinExistence type="predicted"/>